<dbReference type="PROSITE" id="PS50835">
    <property type="entry name" value="IG_LIKE"/>
    <property type="match status" value="1"/>
</dbReference>
<dbReference type="Pfam" id="PF13927">
    <property type="entry name" value="Ig_3"/>
    <property type="match status" value="1"/>
</dbReference>
<dbReference type="AlphaFoldDB" id="A0A8C1PQK5"/>
<evidence type="ECO:0000256" key="1">
    <source>
        <dbReference type="ARBA" id="ARBA00022614"/>
    </source>
</evidence>
<proteinExistence type="predicted"/>
<feature type="chain" id="PRO_5034266924" evidence="9">
    <location>
        <begin position="20"/>
        <end position="594"/>
    </location>
</feature>
<dbReference type="InterPro" id="IPR013783">
    <property type="entry name" value="Ig-like_fold"/>
</dbReference>
<reference evidence="11" key="1">
    <citation type="submission" date="2025-08" db="UniProtKB">
        <authorList>
            <consortium name="Ensembl"/>
        </authorList>
    </citation>
    <scope>IDENTIFICATION</scope>
</reference>
<keyword evidence="4" id="KW-1015">Disulfide bond</keyword>
<keyword evidence="6" id="KW-0393">Immunoglobulin domain</keyword>
<feature type="domain" description="Ig-like" evidence="10">
    <location>
        <begin position="252"/>
        <end position="287"/>
    </location>
</feature>
<accession>A0A8C1PQK5</accession>
<name>A0A8C1PQK5_CYPCA</name>
<dbReference type="Proteomes" id="UP000694427">
    <property type="component" value="Unplaced"/>
</dbReference>
<keyword evidence="8" id="KW-1133">Transmembrane helix</keyword>
<evidence type="ECO:0000256" key="3">
    <source>
        <dbReference type="ARBA" id="ARBA00022737"/>
    </source>
</evidence>
<dbReference type="PROSITE" id="PS51450">
    <property type="entry name" value="LRR"/>
    <property type="match status" value="1"/>
</dbReference>
<feature type="signal peptide" evidence="9">
    <location>
        <begin position="1"/>
        <end position="19"/>
    </location>
</feature>
<dbReference type="FunFam" id="3.80.10.10:FF:000058">
    <property type="entry name" value="immunoglobulin superfamily containing leucine-rich repeat protein 2"/>
    <property type="match status" value="1"/>
</dbReference>
<dbReference type="PANTHER" id="PTHR45842">
    <property type="entry name" value="SYNAPTIC ADHESION-LIKE MOLECULE SALM"/>
    <property type="match status" value="1"/>
</dbReference>
<dbReference type="InterPro" id="IPR007110">
    <property type="entry name" value="Ig-like_dom"/>
</dbReference>
<keyword evidence="8" id="KW-0812">Transmembrane</keyword>
<evidence type="ECO:0000256" key="4">
    <source>
        <dbReference type="ARBA" id="ARBA00023157"/>
    </source>
</evidence>
<protein>
    <submittedName>
        <fullName evidence="11">Info leucine-rich repeat, immunoglobulin-like and transmembrane domains 3a</fullName>
    </submittedName>
</protein>
<evidence type="ECO:0000313" key="12">
    <source>
        <dbReference type="Proteomes" id="UP000694427"/>
    </source>
</evidence>
<evidence type="ECO:0000256" key="8">
    <source>
        <dbReference type="SAM" id="Phobius"/>
    </source>
</evidence>
<dbReference type="SUPFAM" id="SSF52058">
    <property type="entry name" value="L domain-like"/>
    <property type="match status" value="1"/>
</dbReference>
<evidence type="ECO:0000256" key="7">
    <source>
        <dbReference type="SAM" id="MobiDB-lite"/>
    </source>
</evidence>
<dbReference type="Pfam" id="PF13855">
    <property type="entry name" value="LRR_8"/>
    <property type="match status" value="2"/>
</dbReference>
<keyword evidence="12" id="KW-1185">Reference proteome</keyword>
<dbReference type="PANTHER" id="PTHR45842:SF8">
    <property type="entry name" value="LEUCINE-RICH REPEAT, IMMUNOGLOBULIN-LIKE DOMAIN AND TRANSMEMBRANE DOMAIN-CONTAINING PROTEIN 3"/>
    <property type="match status" value="1"/>
</dbReference>
<keyword evidence="3" id="KW-0677">Repeat</keyword>
<dbReference type="InterPro" id="IPR050467">
    <property type="entry name" value="LRFN"/>
</dbReference>
<dbReference type="InterPro" id="IPR001611">
    <property type="entry name" value="Leu-rich_rpt"/>
</dbReference>
<dbReference type="InterPro" id="IPR000483">
    <property type="entry name" value="Cys-rich_flank_reg_C"/>
</dbReference>
<dbReference type="Gene3D" id="3.80.10.10">
    <property type="entry name" value="Ribonuclease Inhibitor"/>
    <property type="match status" value="1"/>
</dbReference>
<sequence>MYRLLVAQVLLSCWSVAQPFCPSQCTCVYHGRSDGTGSRSVLCNDPDMSDIPVNVPLDTVKLRVEKTAVRRVPTEAFYYLSELRYLWITYNSVTSVDPGSFYNLKVLHELRLDGNMIATFPWESLKEMPSLRTLDLHNNRLTSIPVEAAAYLVNITYLDISSNKLTTLPSDLVDIWPPFSGILPSANASQKIVLGLQDNPWYCDCRISKLIELSKMASIPVVLMDQVLTCSGPENLAGVLFQRAELDQCLKPSVMVSATKITSSLGSNVLLRCDATGFPTPTLLWTRADGTAVNNTVVQESPGEGVRWSILSLHIITFKDAGTRTPLYTTLTPALTTRAAMTTMPPLTTRKSPGPGGGIQRSPPAGDKPAKIQQSKGGKGSMMSEKSKKKVDLKDIEVVEVTSDTAVLLWRAEGLPSNAPLTMFYFPYDAKDDKETVDAEVGQGKLLLEYLMPNQVYTVCLVAKGSVSGKEQCVDFTTLDNGEEDGQNKVLMIASGIACAFAVPLIVVLVYKIICLCCKGNRSRNNGPDDDLSKETYVKFETLTMKQRTLNGQANDLWARRQTQESERMLLCSRSSIDSQMTYKSDSSRSEYLC</sequence>
<organism evidence="11 12">
    <name type="scientific">Cyprinus carpio</name>
    <name type="common">Common carp</name>
    <dbReference type="NCBI Taxonomy" id="7962"/>
    <lineage>
        <taxon>Eukaryota</taxon>
        <taxon>Metazoa</taxon>
        <taxon>Chordata</taxon>
        <taxon>Craniata</taxon>
        <taxon>Vertebrata</taxon>
        <taxon>Euteleostomi</taxon>
        <taxon>Actinopterygii</taxon>
        <taxon>Neopterygii</taxon>
        <taxon>Teleostei</taxon>
        <taxon>Ostariophysi</taxon>
        <taxon>Cypriniformes</taxon>
        <taxon>Cyprinidae</taxon>
        <taxon>Cyprininae</taxon>
        <taxon>Cyprinus</taxon>
    </lineage>
</organism>
<keyword evidence="1" id="KW-0433">Leucine-rich repeat</keyword>
<feature type="transmembrane region" description="Helical" evidence="8">
    <location>
        <begin position="490"/>
        <end position="514"/>
    </location>
</feature>
<dbReference type="InterPro" id="IPR036179">
    <property type="entry name" value="Ig-like_dom_sf"/>
</dbReference>
<evidence type="ECO:0000256" key="9">
    <source>
        <dbReference type="SAM" id="SignalP"/>
    </source>
</evidence>
<evidence type="ECO:0000313" key="11">
    <source>
        <dbReference type="Ensembl" id="ENSCCRP00010107783.1"/>
    </source>
</evidence>
<dbReference type="SUPFAM" id="SSF48726">
    <property type="entry name" value="Immunoglobulin"/>
    <property type="match status" value="1"/>
</dbReference>
<evidence type="ECO:0000256" key="5">
    <source>
        <dbReference type="ARBA" id="ARBA00023180"/>
    </source>
</evidence>
<feature type="region of interest" description="Disordered" evidence="7">
    <location>
        <begin position="345"/>
        <end position="388"/>
    </location>
</feature>
<dbReference type="InterPro" id="IPR032675">
    <property type="entry name" value="LRR_dom_sf"/>
</dbReference>
<dbReference type="Gene3D" id="2.60.40.10">
    <property type="entry name" value="Immunoglobulins"/>
    <property type="match status" value="1"/>
</dbReference>
<evidence type="ECO:0000259" key="10">
    <source>
        <dbReference type="PROSITE" id="PS50835"/>
    </source>
</evidence>
<dbReference type="InterPro" id="IPR003591">
    <property type="entry name" value="Leu-rich_rpt_typical-subtyp"/>
</dbReference>
<keyword evidence="8" id="KW-0472">Membrane</keyword>
<evidence type="ECO:0000256" key="2">
    <source>
        <dbReference type="ARBA" id="ARBA00022729"/>
    </source>
</evidence>
<dbReference type="Ensembl" id="ENSCCRT00010119921.1">
    <property type="protein sequence ID" value="ENSCCRP00010107783.1"/>
    <property type="gene ID" value="ENSCCRG00010047546.1"/>
</dbReference>
<keyword evidence="2 9" id="KW-0732">Signal</keyword>
<reference evidence="11" key="2">
    <citation type="submission" date="2025-09" db="UniProtKB">
        <authorList>
            <consortium name="Ensembl"/>
        </authorList>
    </citation>
    <scope>IDENTIFICATION</scope>
</reference>
<keyword evidence="5" id="KW-0325">Glycoprotein</keyword>
<evidence type="ECO:0000256" key="6">
    <source>
        <dbReference type="ARBA" id="ARBA00023319"/>
    </source>
</evidence>
<dbReference type="SMART" id="SM00082">
    <property type="entry name" value="LRRCT"/>
    <property type="match status" value="1"/>
</dbReference>
<dbReference type="SMART" id="SM00369">
    <property type="entry name" value="LRR_TYP"/>
    <property type="match status" value="4"/>
</dbReference>